<dbReference type="SUPFAM" id="SSF53850">
    <property type="entry name" value="Periplasmic binding protein-like II"/>
    <property type="match status" value="1"/>
</dbReference>
<feature type="binding site" evidence="3">
    <location>
        <position position="231"/>
    </location>
    <ligand>
        <name>Fe cation</name>
        <dbReference type="ChEBI" id="CHEBI:24875"/>
    </ligand>
</feature>
<evidence type="ECO:0000256" key="4">
    <source>
        <dbReference type="SAM" id="Phobius"/>
    </source>
</evidence>
<sequence length="350" mass="40227">MSKGFLNGSKWFIWLVVILCVLISFNYVFMRDKKGEEYVNVYSSRKEILVKEVFESFTRKYGIKVNYIIDDATKLIYRLDKESESPNADVLLVADVINLLHASQLGLLENLNSPVLNSRIPECFRATDWYGLTLRARVIAYSKDRVDINLLQNYEDCADPMWKGRILLRSSNVPYNQSLIASMIMANGEEATRRWVRGLVNNHTHVIRGGEVDKLKDIRNGYGDITFINSYYLARLYASQHKEERDLMDGIGILFPNQDNRGTMMNISGGAVIKGSTNHKNALLLLEFMVSKEAQEIYASINQEYPIVDDVDFSPVIRMFGSFKRDTRPLEKLEEHMQKAVIIADQEGWK</sequence>
<accession>W2UZK9</accession>
<dbReference type="AlphaFoldDB" id="W2UZK9"/>
<name>W2UZK9_9RICK</name>
<keyword evidence="4" id="KW-0472">Membrane</keyword>
<proteinExistence type="inferred from homology"/>
<comment type="similarity">
    <text evidence="1">Belongs to the bacterial solute-binding protein 1 family.</text>
</comment>
<evidence type="ECO:0000256" key="3">
    <source>
        <dbReference type="PIRSR" id="PIRSR002825-1"/>
    </source>
</evidence>
<dbReference type="STRING" id="1401685.P857_404"/>
<dbReference type="PANTHER" id="PTHR30006:SF15">
    <property type="entry name" value="IRON-UTILIZATION PERIPLASMIC PROTEIN"/>
    <property type="match status" value="1"/>
</dbReference>
<keyword evidence="4" id="KW-0812">Transmembrane</keyword>
<feature type="transmembrane region" description="Helical" evidence="4">
    <location>
        <begin position="12"/>
        <end position="29"/>
    </location>
</feature>
<dbReference type="Proteomes" id="UP000018951">
    <property type="component" value="Unassembled WGS sequence"/>
</dbReference>
<evidence type="ECO:0000256" key="1">
    <source>
        <dbReference type="ARBA" id="ARBA00008520"/>
    </source>
</evidence>
<dbReference type="PANTHER" id="PTHR30006">
    <property type="entry name" value="THIAMINE-BINDING PERIPLASMIC PROTEIN-RELATED"/>
    <property type="match status" value="1"/>
</dbReference>
<dbReference type="InterPro" id="IPR026045">
    <property type="entry name" value="Ferric-bd"/>
</dbReference>
<protein>
    <submittedName>
        <fullName evidence="5">Major ferric iron binding protein</fullName>
    </submittedName>
</protein>
<feature type="binding site" evidence="3">
    <location>
        <position position="232"/>
    </location>
    <ligand>
        <name>Fe cation</name>
        <dbReference type="ChEBI" id="CHEBI:24875"/>
    </ligand>
</feature>
<keyword evidence="3" id="KW-0479">Metal-binding</keyword>
<evidence type="ECO:0000313" key="5">
    <source>
        <dbReference type="EMBL" id="ETO91280.1"/>
    </source>
</evidence>
<comment type="caution">
    <text evidence="5">The sequence shown here is derived from an EMBL/GenBank/DDBJ whole genome shotgun (WGS) entry which is preliminary data.</text>
</comment>
<reference evidence="5 6" key="1">
    <citation type="journal article" date="2013" name="PLoS ONE">
        <title>Bacterial endosymbiosis in a chordate host: long-term co-evolution and conservation of secondary metabolism.</title>
        <authorList>
            <person name="Kwan J.C."/>
            <person name="Schmidt E.W."/>
        </authorList>
    </citation>
    <scope>NUCLEOTIDE SEQUENCE [LARGE SCALE GENOMIC DNA]</scope>
    <source>
        <strain evidence="6">L6</strain>
    </source>
</reference>
<dbReference type="EMBL" id="AXCJ01000007">
    <property type="protein sequence ID" value="ETO91280.1"/>
    <property type="molecule type" value="Genomic_DNA"/>
</dbReference>
<keyword evidence="2" id="KW-0732">Signal</keyword>
<dbReference type="GO" id="GO:0046872">
    <property type="term" value="F:metal ion binding"/>
    <property type="evidence" value="ECO:0007669"/>
    <property type="project" value="UniProtKB-KW"/>
</dbReference>
<organism evidence="5 6">
    <name type="scientific">Candidatus Xenolissoclinum pacificiensis L6</name>
    <dbReference type="NCBI Taxonomy" id="1401685"/>
    <lineage>
        <taxon>Bacteria</taxon>
        <taxon>Pseudomonadati</taxon>
        <taxon>Pseudomonadota</taxon>
        <taxon>Alphaproteobacteria</taxon>
        <taxon>Rickettsiales</taxon>
        <taxon>Anaplasmataceae</taxon>
        <taxon>Candidatus Xenolissoclinum</taxon>
    </lineage>
</organism>
<dbReference type="Gene3D" id="3.40.190.10">
    <property type="entry name" value="Periplasmic binding protein-like II"/>
    <property type="match status" value="2"/>
</dbReference>
<dbReference type="Pfam" id="PF13343">
    <property type="entry name" value="SBP_bac_6"/>
    <property type="match status" value="1"/>
</dbReference>
<keyword evidence="6" id="KW-1185">Reference proteome</keyword>
<dbReference type="GO" id="GO:0030288">
    <property type="term" value="C:outer membrane-bounded periplasmic space"/>
    <property type="evidence" value="ECO:0007669"/>
    <property type="project" value="TreeGrafter"/>
</dbReference>
<evidence type="ECO:0000313" key="6">
    <source>
        <dbReference type="Proteomes" id="UP000018951"/>
    </source>
</evidence>
<keyword evidence="3" id="KW-0408">Iron</keyword>
<gene>
    <name evidence="5" type="ORF">P857_404</name>
</gene>
<keyword evidence="4" id="KW-1133">Transmembrane helix</keyword>
<dbReference type="PIRSF" id="PIRSF002825">
    <property type="entry name" value="CfbpA"/>
    <property type="match status" value="1"/>
</dbReference>
<evidence type="ECO:0000256" key="2">
    <source>
        <dbReference type="ARBA" id="ARBA00022729"/>
    </source>
</evidence>